<evidence type="ECO:0000256" key="1">
    <source>
        <dbReference type="SAM" id="MobiDB-lite"/>
    </source>
</evidence>
<feature type="compositionally biased region" description="Basic and acidic residues" evidence="1">
    <location>
        <begin position="203"/>
        <end position="214"/>
    </location>
</feature>
<name>A0A6A4GKF7_9AGAR</name>
<protein>
    <submittedName>
        <fullName evidence="2">Uncharacterized protein</fullName>
    </submittedName>
</protein>
<dbReference type="Proteomes" id="UP000799118">
    <property type="component" value="Unassembled WGS sequence"/>
</dbReference>
<feature type="compositionally biased region" description="Low complexity" evidence="1">
    <location>
        <begin position="1"/>
        <end position="16"/>
    </location>
</feature>
<reference evidence="2" key="1">
    <citation type="journal article" date="2019" name="Environ. Microbiol.">
        <title>Fungal ecological strategies reflected in gene transcription - a case study of two litter decomposers.</title>
        <authorList>
            <person name="Barbi F."/>
            <person name="Kohler A."/>
            <person name="Barry K."/>
            <person name="Baskaran P."/>
            <person name="Daum C."/>
            <person name="Fauchery L."/>
            <person name="Ihrmark K."/>
            <person name="Kuo A."/>
            <person name="LaButti K."/>
            <person name="Lipzen A."/>
            <person name="Morin E."/>
            <person name="Grigoriev I.V."/>
            <person name="Henrissat B."/>
            <person name="Lindahl B."/>
            <person name="Martin F."/>
        </authorList>
    </citation>
    <scope>NUCLEOTIDE SEQUENCE</scope>
    <source>
        <strain evidence="2">JB14</strain>
    </source>
</reference>
<evidence type="ECO:0000313" key="2">
    <source>
        <dbReference type="EMBL" id="KAE9385843.1"/>
    </source>
</evidence>
<dbReference type="OrthoDB" id="2957687at2759"/>
<accession>A0A6A4GKF7</accession>
<evidence type="ECO:0000313" key="3">
    <source>
        <dbReference type="Proteomes" id="UP000799118"/>
    </source>
</evidence>
<gene>
    <name evidence="2" type="ORF">BT96DRAFT_949545</name>
</gene>
<dbReference type="AlphaFoldDB" id="A0A6A4GKF7"/>
<feature type="compositionally biased region" description="Polar residues" evidence="1">
    <location>
        <begin position="76"/>
        <end position="85"/>
    </location>
</feature>
<sequence>MSSSPSSDSIVISTFSPPRTAPQPRVIPLYATTIPRHSHHVLSMHQNLRSKALYQPDTQEKHNKLAPIDVSSSSSCNPAPSTPDSPLTPVDDELPDGRSGHIRAILVPPPNTKVTVANSGWPEEVLPNYRKIARAVVELYLDVNHPLSEQATAALEKARADIEDAIPLFKNHRRHWGADTLLRDQLKSVKDTRNKAASRLTKKAKDKERKDKEQ</sequence>
<dbReference type="EMBL" id="ML769939">
    <property type="protein sequence ID" value="KAE9385843.1"/>
    <property type="molecule type" value="Genomic_DNA"/>
</dbReference>
<feature type="region of interest" description="Disordered" evidence="1">
    <location>
        <begin position="68"/>
        <end position="92"/>
    </location>
</feature>
<feature type="region of interest" description="Disordered" evidence="1">
    <location>
        <begin position="1"/>
        <end position="22"/>
    </location>
</feature>
<organism evidence="2 3">
    <name type="scientific">Gymnopus androsaceus JB14</name>
    <dbReference type="NCBI Taxonomy" id="1447944"/>
    <lineage>
        <taxon>Eukaryota</taxon>
        <taxon>Fungi</taxon>
        <taxon>Dikarya</taxon>
        <taxon>Basidiomycota</taxon>
        <taxon>Agaricomycotina</taxon>
        <taxon>Agaricomycetes</taxon>
        <taxon>Agaricomycetidae</taxon>
        <taxon>Agaricales</taxon>
        <taxon>Marasmiineae</taxon>
        <taxon>Omphalotaceae</taxon>
        <taxon>Gymnopus</taxon>
    </lineage>
</organism>
<feature type="region of interest" description="Disordered" evidence="1">
    <location>
        <begin position="187"/>
        <end position="214"/>
    </location>
</feature>
<proteinExistence type="predicted"/>
<keyword evidence="3" id="KW-1185">Reference proteome</keyword>